<evidence type="ECO:0000256" key="4">
    <source>
        <dbReference type="ARBA" id="ARBA00023098"/>
    </source>
</evidence>
<organism evidence="6">
    <name type="scientific">Vitrella brassicaformis</name>
    <dbReference type="NCBI Taxonomy" id="1169539"/>
    <lineage>
        <taxon>Eukaryota</taxon>
        <taxon>Sar</taxon>
        <taxon>Alveolata</taxon>
        <taxon>Colpodellida</taxon>
        <taxon>Vitrellaceae</taxon>
        <taxon>Vitrella</taxon>
    </lineage>
</organism>
<protein>
    <submittedName>
        <fullName evidence="6">Delta(3,5)-delta(2,4)-dienoyl-CoA isomerase</fullName>
        <ecNumber evidence="6">5.3.3.-</ecNumber>
    </submittedName>
</protein>
<dbReference type="Gene3D" id="1.10.12.10">
    <property type="entry name" value="Lyase 2-enoyl-coa Hydratase, Chain A, domain 2"/>
    <property type="match status" value="1"/>
</dbReference>
<dbReference type="EC" id="5.3.3.-" evidence="6"/>
<keyword evidence="5 6" id="KW-0413">Isomerase</keyword>
<dbReference type="UniPathway" id="UPA00659"/>
<evidence type="ECO:0000256" key="5">
    <source>
        <dbReference type="ARBA" id="ARBA00023235"/>
    </source>
</evidence>
<keyword evidence="3" id="KW-0276">Fatty acid metabolism</keyword>
<dbReference type="PANTHER" id="PTHR43149:SF1">
    <property type="entry name" value="DELTA(3,5)-DELTA(2,4)-DIENOYL-COA ISOMERASE, MITOCHONDRIAL"/>
    <property type="match status" value="1"/>
</dbReference>
<dbReference type="Pfam" id="PF00378">
    <property type="entry name" value="ECH_1"/>
    <property type="match status" value="1"/>
</dbReference>
<name>A0A2K8DQK2_9ALVE</name>
<evidence type="ECO:0000256" key="1">
    <source>
        <dbReference type="ARBA" id="ARBA00005005"/>
    </source>
</evidence>
<accession>A0A2K8DQK2</accession>
<dbReference type="EMBL" id="KR704752">
    <property type="protein sequence ID" value="AND95662.1"/>
    <property type="molecule type" value="mRNA"/>
</dbReference>
<proteinExistence type="evidence at transcript level"/>
<dbReference type="GO" id="GO:0005739">
    <property type="term" value="C:mitochondrion"/>
    <property type="evidence" value="ECO:0007669"/>
    <property type="project" value="TreeGrafter"/>
</dbReference>
<dbReference type="InterPro" id="IPR029045">
    <property type="entry name" value="ClpP/crotonase-like_dom_sf"/>
</dbReference>
<dbReference type="InterPro" id="IPR014748">
    <property type="entry name" value="Enoyl-CoA_hydra_C"/>
</dbReference>
<evidence type="ECO:0000256" key="2">
    <source>
        <dbReference type="ARBA" id="ARBA00005254"/>
    </source>
</evidence>
<gene>
    <name evidence="6" type="primary">ECH</name>
</gene>
<reference evidence="6" key="2">
    <citation type="journal article" date="2018" name="Genome Biol. Evol.">
        <title>Distribution and Evolution of Peroxisomes in Alveolates (Apicomplexa, Dinoflagellates, Ciliates).</title>
        <authorList>
            <person name="Ludewig-Klingner A.-K."/>
            <person name="Michael V."/>
            <person name="Jarek M."/>
            <person name="Brinkmann H."/>
            <person name="Petersen J."/>
        </authorList>
    </citation>
    <scope>NUCLEOTIDE SEQUENCE</scope>
    <source>
        <strain evidence="6">CCMP 3155</strain>
    </source>
</reference>
<dbReference type="GO" id="GO:0006635">
    <property type="term" value="P:fatty acid beta-oxidation"/>
    <property type="evidence" value="ECO:0007669"/>
    <property type="project" value="UniProtKB-UniPathway"/>
</dbReference>
<dbReference type="GO" id="GO:0051750">
    <property type="term" value="F:delta(3,5)-delta(2,4)-dienoyl-CoA isomerase activity"/>
    <property type="evidence" value="ECO:0007669"/>
    <property type="project" value="TreeGrafter"/>
</dbReference>
<dbReference type="PANTHER" id="PTHR43149">
    <property type="entry name" value="ENOYL-COA HYDRATASE"/>
    <property type="match status" value="1"/>
</dbReference>
<dbReference type="Gene3D" id="3.90.226.10">
    <property type="entry name" value="2-enoyl-CoA Hydratase, Chain A, domain 1"/>
    <property type="match status" value="1"/>
</dbReference>
<dbReference type="VEuPathDB" id="CryptoDB:Vbra_20760"/>
<dbReference type="InterPro" id="IPR001753">
    <property type="entry name" value="Enoyl-CoA_hydra/iso"/>
</dbReference>
<comment type="pathway">
    <text evidence="1">Lipid metabolism; fatty acid beta-oxidation.</text>
</comment>
<evidence type="ECO:0000256" key="3">
    <source>
        <dbReference type="ARBA" id="ARBA00022832"/>
    </source>
</evidence>
<dbReference type="CDD" id="cd06558">
    <property type="entry name" value="crotonase-like"/>
    <property type="match status" value="1"/>
</dbReference>
<dbReference type="SUPFAM" id="SSF52096">
    <property type="entry name" value="ClpP/crotonase"/>
    <property type="match status" value="1"/>
</dbReference>
<reference evidence="6" key="1">
    <citation type="submission" date="2015-05" db="EMBL/GenBank/DDBJ databases">
        <authorList>
            <person name="Wang D.B."/>
            <person name="Wang M."/>
        </authorList>
    </citation>
    <scope>NUCLEOTIDE SEQUENCE</scope>
    <source>
        <strain evidence="6">CCMP 3155</strain>
    </source>
</reference>
<sequence length="256" mass="27693">MHARVHARKHEFTSCLLLDRLSADASCRCIILSGRGSRFTEGIDLTFAMAHMAQQEGEDVARRAFKLKAFVEHLQDCVSSLERCSKPVIAAVRGGCVGAGVDLICACDIRLCTHDAWFTVKEIDLGLAADLGTLQRLPRVCGNESWVRELAYTARRFDAREAYERGLVSAIEPTAEAMRDGALKLASVIASKSPVAVCGTKAALNYSRDHSVEDGLVMQRIWNMAALQSEDVGIAAAAAAHMGGRGKTQPTAFSKL</sequence>
<dbReference type="FunFam" id="1.10.12.10:FF:000004">
    <property type="entry name" value="Delta3,5-delta2,4-dienoyl-CoA isomerase"/>
    <property type="match status" value="1"/>
</dbReference>
<dbReference type="InterPro" id="IPR045002">
    <property type="entry name" value="Ech1-like"/>
</dbReference>
<comment type="similarity">
    <text evidence="2">Belongs to the enoyl-CoA hydratase/isomerase family.</text>
</comment>
<evidence type="ECO:0000313" key="6">
    <source>
        <dbReference type="EMBL" id="AND95662.1"/>
    </source>
</evidence>
<keyword evidence="4" id="KW-0443">Lipid metabolism</keyword>
<dbReference type="AlphaFoldDB" id="A0A2K8DQK2"/>